<dbReference type="InterPro" id="IPR001387">
    <property type="entry name" value="Cro/C1-type_HTH"/>
</dbReference>
<dbReference type="RefSeq" id="WP_023788849.1">
    <property type="nucleotide sequence ID" value="NC_022998.1"/>
</dbReference>
<evidence type="ECO:0000313" key="5">
    <source>
        <dbReference type="EMBL" id="AHB35915.1"/>
    </source>
</evidence>
<organism evidence="5 6">
    <name type="scientific">Spiroplasma apis B31</name>
    <dbReference type="NCBI Taxonomy" id="1276258"/>
    <lineage>
        <taxon>Bacteria</taxon>
        <taxon>Bacillati</taxon>
        <taxon>Mycoplasmatota</taxon>
        <taxon>Mollicutes</taxon>
        <taxon>Entomoplasmatales</taxon>
        <taxon>Spiroplasmataceae</taxon>
        <taxon>Spiroplasma</taxon>
    </lineage>
</organism>
<evidence type="ECO:0000256" key="3">
    <source>
        <dbReference type="ARBA" id="ARBA00023163"/>
    </source>
</evidence>
<dbReference type="PROSITE" id="PS50943">
    <property type="entry name" value="HTH_CROC1"/>
    <property type="match status" value="1"/>
</dbReference>
<gene>
    <name evidence="5" type="ORF">SAPIS_v1c00680</name>
</gene>
<protein>
    <recommendedName>
        <fullName evidence="4">HTH cro/C1-type domain-containing protein</fullName>
    </recommendedName>
</protein>
<dbReference type="OrthoDB" id="9814553at2"/>
<dbReference type="AlphaFoldDB" id="V5RJE7"/>
<dbReference type="PANTHER" id="PTHR46797">
    <property type="entry name" value="HTH-TYPE TRANSCRIPTIONAL REGULATOR"/>
    <property type="match status" value="1"/>
</dbReference>
<dbReference type="EMBL" id="CP006682">
    <property type="protein sequence ID" value="AHB35915.1"/>
    <property type="molecule type" value="Genomic_DNA"/>
</dbReference>
<dbReference type="KEGG" id="sapi:SAPIS_v1c00680"/>
<dbReference type="InterPro" id="IPR010982">
    <property type="entry name" value="Lambda_DNA-bd_dom_sf"/>
</dbReference>
<dbReference type="eggNOG" id="COG1396">
    <property type="taxonomic scope" value="Bacteria"/>
</dbReference>
<name>V5RJE7_SPIAP</name>
<dbReference type="SMART" id="SM00530">
    <property type="entry name" value="HTH_XRE"/>
    <property type="match status" value="1"/>
</dbReference>
<keyword evidence="6" id="KW-1185">Reference proteome</keyword>
<keyword evidence="1" id="KW-0805">Transcription regulation</keyword>
<evidence type="ECO:0000256" key="1">
    <source>
        <dbReference type="ARBA" id="ARBA00023015"/>
    </source>
</evidence>
<dbReference type="GO" id="GO:0005829">
    <property type="term" value="C:cytosol"/>
    <property type="evidence" value="ECO:0007669"/>
    <property type="project" value="TreeGrafter"/>
</dbReference>
<accession>V5RJE7</accession>
<dbReference type="Proteomes" id="UP000018550">
    <property type="component" value="Chromosome"/>
</dbReference>
<keyword evidence="2" id="KW-0238">DNA-binding</keyword>
<dbReference type="CDD" id="cd00093">
    <property type="entry name" value="HTH_XRE"/>
    <property type="match status" value="1"/>
</dbReference>
<feature type="domain" description="HTH cro/C1-type" evidence="4">
    <location>
        <begin position="14"/>
        <end position="68"/>
    </location>
</feature>
<evidence type="ECO:0000259" key="4">
    <source>
        <dbReference type="PROSITE" id="PS50943"/>
    </source>
</evidence>
<dbReference type="PATRIC" id="fig|1276258.3.peg.66"/>
<dbReference type="PANTHER" id="PTHR46797:SF23">
    <property type="entry name" value="HTH-TYPE TRANSCRIPTIONAL REGULATOR SUTR"/>
    <property type="match status" value="1"/>
</dbReference>
<dbReference type="Pfam" id="PF01381">
    <property type="entry name" value="HTH_3"/>
    <property type="match status" value="1"/>
</dbReference>
<keyword evidence="3" id="KW-0804">Transcription</keyword>
<dbReference type="Gene3D" id="1.10.260.40">
    <property type="entry name" value="lambda repressor-like DNA-binding domains"/>
    <property type="match status" value="1"/>
</dbReference>
<dbReference type="InterPro" id="IPR050807">
    <property type="entry name" value="TransReg_Diox_bact_type"/>
</dbReference>
<evidence type="ECO:0000313" key="6">
    <source>
        <dbReference type="Proteomes" id="UP000018550"/>
    </source>
</evidence>
<proteinExistence type="predicted"/>
<evidence type="ECO:0000256" key="2">
    <source>
        <dbReference type="ARBA" id="ARBA00023125"/>
    </source>
</evidence>
<dbReference type="GO" id="GO:0003700">
    <property type="term" value="F:DNA-binding transcription factor activity"/>
    <property type="evidence" value="ECO:0007669"/>
    <property type="project" value="TreeGrafter"/>
</dbReference>
<dbReference type="HOGENOM" id="CLU_066192_29_1_14"/>
<sequence length="72" mass="8318">MEKNNIIFIFSQNMKELRVKANMTQEELGFKSKLHRNYISDTERGKRNVSLKAIEKIAEGLGVNAIELFKGF</sequence>
<dbReference type="GO" id="GO:0003677">
    <property type="term" value="F:DNA binding"/>
    <property type="evidence" value="ECO:0007669"/>
    <property type="project" value="UniProtKB-KW"/>
</dbReference>
<reference evidence="5 6" key="1">
    <citation type="journal article" date="2014" name="Genome Announc.">
        <title>Complete Genome Sequence of Spiroplasma apis B31T (ATCC 33834), a Bacterium Associated with May Disease of Honeybees (Apis mellifera).</title>
        <authorList>
            <person name="Ku C."/>
            <person name="Lo W.S."/>
            <person name="Chen L.L."/>
            <person name="Kuo C.H."/>
        </authorList>
    </citation>
    <scope>NUCLEOTIDE SEQUENCE [LARGE SCALE GENOMIC DNA]</scope>
    <source>
        <strain evidence="5">B31</strain>
    </source>
</reference>
<dbReference type="SUPFAM" id="SSF47413">
    <property type="entry name" value="lambda repressor-like DNA-binding domains"/>
    <property type="match status" value="1"/>
</dbReference>
<dbReference type="STRING" id="1276258.SAPIS_v1c00680"/>